<dbReference type="SUPFAM" id="SSF55961">
    <property type="entry name" value="Bet v1-like"/>
    <property type="match status" value="1"/>
</dbReference>
<sequence>MTVDEFMIGQLYSVAEMSKNETGGGDGVEILMNEPFTSIVNQPNPPLLNGDPLYTKGQYTHKCYHLSQKVPGVVRALAPSSALIFNEYAWNAYPYCRTVITNNFMESFNVTVESLHSPDITLENVILQFFPFTLSASQAHRLSPAELKGREVVTIDIGSPEQCEAGNTPEDNPTIFRSVKTGRGPLCPSWWTKGYSGQMMCAYKLVRCECRIPLLQGRLESMIQKQERRLFANFHRQVFCWIDRWIGMTIEDIRNLEEQTRLELEEVSDSILIVSVCCNQSVFTCELRVPLRFSVPPICVIVVLQQDSCISACLTKHVRFVRTTVSAI</sequence>
<dbReference type="GO" id="GO:0031210">
    <property type="term" value="F:phosphatidylcholine binding"/>
    <property type="evidence" value="ECO:0007669"/>
    <property type="project" value="TreeGrafter"/>
</dbReference>
<comment type="caution">
    <text evidence="2">The sequence shown here is derived from an EMBL/GenBank/DDBJ whole genome shotgun (WGS) entry which is preliminary data.</text>
</comment>
<evidence type="ECO:0000313" key="3">
    <source>
        <dbReference type="Proteomes" id="UP000230066"/>
    </source>
</evidence>
<dbReference type="GO" id="GO:0035091">
    <property type="term" value="F:phosphatidylinositol binding"/>
    <property type="evidence" value="ECO:0007669"/>
    <property type="project" value="TreeGrafter"/>
</dbReference>
<organism evidence="2 3">
    <name type="scientific">Fasciola hepatica</name>
    <name type="common">Liver fluke</name>
    <dbReference type="NCBI Taxonomy" id="6192"/>
    <lineage>
        <taxon>Eukaryota</taxon>
        <taxon>Metazoa</taxon>
        <taxon>Spiralia</taxon>
        <taxon>Lophotrochozoa</taxon>
        <taxon>Platyhelminthes</taxon>
        <taxon>Trematoda</taxon>
        <taxon>Digenea</taxon>
        <taxon>Plagiorchiida</taxon>
        <taxon>Echinostomata</taxon>
        <taxon>Echinostomatoidea</taxon>
        <taxon>Fasciolidae</taxon>
        <taxon>Fasciola</taxon>
    </lineage>
</organism>
<dbReference type="AlphaFoldDB" id="A0A4E0RD27"/>
<accession>A0A4E0RD27</accession>
<dbReference type="PANTHER" id="PTHR10658:SF11">
    <property type="entry name" value="VIBRATOR, ISOFORM B"/>
    <property type="match status" value="1"/>
</dbReference>
<dbReference type="GO" id="GO:0008525">
    <property type="term" value="F:phosphatidylcholine transporter activity"/>
    <property type="evidence" value="ECO:0007669"/>
    <property type="project" value="TreeGrafter"/>
</dbReference>
<feature type="domain" description="Phosphatidylinositol transfer protein N-terminal" evidence="1">
    <location>
        <begin position="1"/>
        <end position="261"/>
    </location>
</feature>
<evidence type="ECO:0000313" key="2">
    <source>
        <dbReference type="EMBL" id="THD19748.1"/>
    </source>
</evidence>
<dbReference type="Gene3D" id="3.30.530.20">
    <property type="match status" value="1"/>
</dbReference>
<dbReference type="GO" id="GO:0008526">
    <property type="term" value="F:phosphatidylinositol transfer activity"/>
    <property type="evidence" value="ECO:0007669"/>
    <property type="project" value="TreeGrafter"/>
</dbReference>
<dbReference type="InterPro" id="IPR023393">
    <property type="entry name" value="START-like_dom_sf"/>
</dbReference>
<dbReference type="InterPro" id="IPR055261">
    <property type="entry name" value="PI_transfer_N"/>
</dbReference>
<evidence type="ECO:0000259" key="1">
    <source>
        <dbReference type="Pfam" id="PF02121"/>
    </source>
</evidence>
<proteinExistence type="predicted"/>
<dbReference type="GO" id="GO:0071944">
    <property type="term" value="C:cell periphery"/>
    <property type="evidence" value="ECO:0007669"/>
    <property type="project" value="UniProtKB-ARBA"/>
</dbReference>
<gene>
    <name evidence="2" type="ORF">D915_009584</name>
</gene>
<dbReference type="PRINTS" id="PR00391">
    <property type="entry name" value="PITRANSFER"/>
</dbReference>
<dbReference type="EMBL" id="JXXN02005686">
    <property type="protein sequence ID" value="THD19748.1"/>
    <property type="molecule type" value="Genomic_DNA"/>
</dbReference>
<name>A0A4E0RD27_FASHE</name>
<dbReference type="InterPro" id="IPR001666">
    <property type="entry name" value="PI_transfer"/>
</dbReference>
<reference evidence="2" key="1">
    <citation type="submission" date="2019-03" db="EMBL/GenBank/DDBJ databases">
        <title>Improved annotation for the trematode Fasciola hepatica.</title>
        <authorList>
            <person name="Choi Y.-J."/>
            <person name="Martin J."/>
            <person name="Mitreva M."/>
        </authorList>
    </citation>
    <scope>NUCLEOTIDE SEQUENCE [LARGE SCALE GENOMIC DNA]</scope>
</reference>
<dbReference type="Proteomes" id="UP000230066">
    <property type="component" value="Unassembled WGS sequence"/>
</dbReference>
<dbReference type="PANTHER" id="PTHR10658">
    <property type="entry name" value="PHOSPHATIDYLINOSITOL TRANSFER PROTEIN"/>
    <property type="match status" value="1"/>
</dbReference>
<protein>
    <submittedName>
        <fullName evidence="2">Phosphatidylinositol transfer protein alpha</fullName>
    </submittedName>
</protein>
<dbReference type="GO" id="GO:0005737">
    <property type="term" value="C:cytoplasm"/>
    <property type="evidence" value="ECO:0007669"/>
    <property type="project" value="TreeGrafter"/>
</dbReference>
<keyword evidence="3" id="KW-1185">Reference proteome</keyword>
<dbReference type="FunFam" id="3.30.530.20:FF:000028">
    <property type="entry name" value="Phosphatidylinositol transfer protein 5"/>
    <property type="match status" value="1"/>
</dbReference>
<dbReference type="Pfam" id="PF02121">
    <property type="entry name" value="IP_trans"/>
    <property type="match status" value="1"/>
</dbReference>